<dbReference type="InterPro" id="IPR014529">
    <property type="entry name" value="UCP026631"/>
</dbReference>
<gene>
    <name evidence="3" type="ORF">DKZ56_00910</name>
</gene>
<dbReference type="RefSeq" id="WP_208650860.1">
    <property type="nucleotide sequence ID" value="NZ_CP036528.1"/>
</dbReference>
<dbReference type="AlphaFoldDB" id="A0A4P6URL5"/>
<dbReference type="InterPro" id="IPR005182">
    <property type="entry name" value="YdbS-like_PH"/>
</dbReference>
<feature type="transmembrane region" description="Helical" evidence="1">
    <location>
        <begin position="367"/>
        <end position="385"/>
    </location>
</feature>
<evidence type="ECO:0000256" key="1">
    <source>
        <dbReference type="SAM" id="Phobius"/>
    </source>
</evidence>
<accession>A0A4P6URL5</accession>
<feature type="transmembrane region" description="Helical" evidence="1">
    <location>
        <begin position="391"/>
        <end position="407"/>
    </location>
</feature>
<feature type="domain" description="YdbS-like PH" evidence="2">
    <location>
        <begin position="259"/>
        <end position="315"/>
    </location>
</feature>
<name>A0A4P6URL5_9BACL</name>
<feature type="transmembrane region" description="Helical" evidence="1">
    <location>
        <begin position="188"/>
        <end position="213"/>
    </location>
</feature>
<evidence type="ECO:0000313" key="3">
    <source>
        <dbReference type="EMBL" id="QBK24586.1"/>
    </source>
</evidence>
<organism evidence="3 4">
    <name type="scientific">Ureibacillus thermophilus</name>
    <dbReference type="NCBI Taxonomy" id="367743"/>
    <lineage>
        <taxon>Bacteria</taxon>
        <taxon>Bacillati</taxon>
        <taxon>Bacillota</taxon>
        <taxon>Bacilli</taxon>
        <taxon>Bacillales</taxon>
        <taxon>Caryophanaceae</taxon>
        <taxon>Ureibacillus</taxon>
    </lineage>
</organism>
<feature type="domain" description="YdbS-like PH" evidence="2">
    <location>
        <begin position="408"/>
        <end position="486"/>
    </location>
</feature>
<dbReference type="KEGG" id="uth:DKZ56_00910"/>
<feature type="domain" description="YdbS-like PH" evidence="2">
    <location>
        <begin position="70"/>
        <end position="137"/>
    </location>
</feature>
<sequence length="499" mass="57685">MMYKKYKLHPVSAVINFLKGIKELLIPLFLVLIANGFHSNADEANIWEYIPMLVFLAVLILYLISGIIKWLTFVYWFEENELRVEYGLFVKKKRYIPFDRIQSFNYKESIFHRLFGLVEVSVETAGSTDGRPEAVFTAITRDAANIIEKETKKAKVEQKQDDEVAHSVSSEEALQEVRVIHKMSTKDLMLLATTSNSIGVVIAGVAALFSQIVDVIPTDWIMEELSAMIEFGIMFIAVLIFIAFFIAWILSIIITFINYYDFTVVQENDRIIITRGLLERKRFIIPIHRVQGIKIIENPLRQLIQCATVVVESASWGFGKGETNILLFPIISKSEMLNPLKQLFPHLTFELDREFVRPPRKSKPHFYRVYILCALPMVGLCSYFFYPYGLLSIYIVFLIYFLGLWQFQTNGYRIIGNQLILRYRVINCVTFIAEKKRIQVIQRKQHYFQKKKSIATVQATVMSGASGATAKVAHLNESDVDEILSWFERRKEMEKEDGT</sequence>
<feature type="transmembrane region" description="Helical" evidence="1">
    <location>
        <begin position="233"/>
        <end position="260"/>
    </location>
</feature>
<evidence type="ECO:0000259" key="2">
    <source>
        <dbReference type="Pfam" id="PF03703"/>
    </source>
</evidence>
<feature type="transmembrane region" description="Helical" evidence="1">
    <location>
        <begin position="49"/>
        <end position="77"/>
    </location>
</feature>
<dbReference type="Proteomes" id="UP000291151">
    <property type="component" value="Chromosome"/>
</dbReference>
<dbReference type="Pfam" id="PF03703">
    <property type="entry name" value="bPH_2"/>
    <property type="match status" value="3"/>
</dbReference>
<dbReference type="EMBL" id="CP036528">
    <property type="protein sequence ID" value="QBK24586.1"/>
    <property type="molecule type" value="Genomic_DNA"/>
</dbReference>
<dbReference type="PIRSF" id="PIRSF026631">
    <property type="entry name" value="UCP026631"/>
    <property type="match status" value="1"/>
</dbReference>
<dbReference type="PANTHER" id="PTHR34473">
    <property type="entry name" value="UPF0699 TRANSMEMBRANE PROTEIN YDBS"/>
    <property type="match status" value="1"/>
</dbReference>
<keyword evidence="1" id="KW-0812">Transmembrane</keyword>
<protein>
    <recommendedName>
        <fullName evidence="2">YdbS-like PH domain-containing protein</fullName>
    </recommendedName>
</protein>
<reference evidence="3 4" key="1">
    <citation type="submission" date="2019-02" db="EMBL/GenBank/DDBJ databases">
        <title>Ureibacillus thermophilus.</title>
        <authorList>
            <person name="Sunny J.S."/>
            <person name="Natarajan A."/>
            <person name="Saleena L.M."/>
        </authorList>
    </citation>
    <scope>NUCLEOTIDE SEQUENCE [LARGE SCALE GENOMIC DNA]</scope>
    <source>
        <strain evidence="3 4">LM102</strain>
    </source>
</reference>
<keyword evidence="1" id="KW-0472">Membrane</keyword>
<keyword evidence="4" id="KW-1185">Reference proteome</keyword>
<evidence type="ECO:0000313" key="4">
    <source>
        <dbReference type="Proteomes" id="UP000291151"/>
    </source>
</evidence>
<dbReference type="PANTHER" id="PTHR34473:SF2">
    <property type="entry name" value="UPF0699 TRANSMEMBRANE PROTEIN YDBT"/>
    <property type="match status" value="1"/>
</dbReference>
<keyword evidence="1" id="KW-1133">Transmembrane helix</keyword>
<proteinExistence type="predicted"/>